<organism evidence="1 2">
    <name type="scientific">Janibacter alkaliphilus</name>
    <dbReference type="NCBI Taxonomy" id="1069963"/>
    <lineage>
        <taxon>Bacteria</taxon>
        <taxon>Bacillati</taxon>
        <taxon>Actinomycetota</taxon>
        <taxon>Actinomycetes</taxon>
        <taxon>Micrococcales</taxon>
        <taxon>Intrasporangiaceae</taxon>
        <taxon>Janibacter</taxon>
    </lineage>
</organism>
<sequence length="117" mass="12052">MALTAPRVMHALTAAYGAYAIARPDHLARGLGETPNPQARRLAQALGVRDLATSALALSSSPGLVRAATVARVASDLGDAAYLGSRAGASSRPKILGVTLGWASLNLAADLIHRRRS</sequence>
<dbReference type="Proteomes" id="UP000592181">
    <property type="component" value="Unassembled WGS sequence"/>
</dbReference>
<gene>
    <name evidence="1" type="ORF">BJY28_000906</name>
</gene>
<accession>A0A852X1U7</accession>
<proteinExistence type="predicted"/>
<name>A0A852X1U7_9MICO</name>
<dbReference type="AlphaFoldDB" id="A0A852X1U7"/>
<comment type="caution">
    <text evidence="1">The sequence shown here is derived from an EMBL/GenBank/DDBJ whole genome shotgun (WGS) entry which is preliminary data.</text>
</comment>
<dbReference type="RefSeq" id="WP_179461943.1">
    <property type="nucleotide sequence ID" value="NZ_JACBZX010000001.1"/>
</dbReference>
<dbReference type="EMBL" id="JACBZX010000001">
    <property type="protein sequence ID" value="NYG36437.1"/>
    <property type="molecule type" value="Genomic_DNA"/>
</dbReference>
<protein>
    <submittedName>
        <fullName evidence="1">Uncharacterized protein</fullName>
    </submittedName>
</protein>
<keyword evidence="2" id="KW-1185">Reference proteome</keyword>
<evidence type="ECO:0000313" key="1">
    <source>
        <dbReference type="EMBL" id="NYG36437.1"/>
    </source>
</evidence>
<evidence type="ECO:0000313" key="2">
    <source>
        <dbReference type="Proteomes" id="UP000592181"/>
    </source>
</evidence>
<reference evidence="1 2" key="1">
    <citation type="submission" date="2020-07" db="EMBL/GenBank/DDBJ databases">
        <title>Sequencing the genomes of 1000 actinobacteria strains.</title>
        <authorList>
            <person name="Klenk H.-P."/>
        </authorList>
    </citation>
    <scope>NUCLEOTIDE SEQUENCE [LARGE SCALE GENOMIC DNA]</scope>
    <source>
        <strain evidence="1 2">DSM 24723</strain>
    </source>
</reference>